<reference evidence="2 3" key="1">
    <citation type="submission" date="2016-10" db="EMBL/GenBank/DDBJ databases">
        <authorList>
            <person name="Varghese N."/>
            <person name="Submissions S."/>
        </authorList>
    </citation>
    <scope>NUCLEOTIDE SEQUENCE [LARGE SCALE GENOMIC DNA]</scope>
    <source>
        <strain evidence="2 3">DSM 13796</strain>
    </source>
</reference>
<dbReference type="InterPro" id="IPR036237">
    <property type="entry name" value="Xyl_isomerase-like_sf"/>
</dbReference>
<organism evidence="2 3">
    <name type="scientific">Priestia endophytica DSM 13796</name>
    <dbReference type="NCBI Taxonomy" id="1121089"/>
    <lineage>
        <taxon>Bacteria</taxon>
        <taxon>Bacillati</taxon>
        <taxon>Bacillota</taxon>
        <taxon>Bacilli</taxon>
        <taxon>Bacillales</taxon>
        <taxon>Bacillaceae</taxon>
        <taxon>Priestia</taxon>
    </lineage>
</organism>
<sequence length="275" mass="31290">MKRDYGICLWTFGNVPFEEKCRLASEVGVNGVEVEGDISQDPREILTTLSKYDLKILSITPNNVDISSDNESVRKKAVEYFLDLLLWADELGAKRICLHGDVGKIVGCGDEQKDWARLVESSKEILQKAENLHIEVVFEVLNRYENHQVRTGQEALKLIEDVKSPNLKVLLDSYHMNIEEENPAQALKEVGQHLGVYHIGDSNRQSIGQGHANIQEQIEVLHEINYRGPMIMEMTAPGPNPFTPVKEEGYIEVVKNYYKDSLSIVKEWEQNKIQV</sequence>
<dbReference type="InterPro" id="IPR050312">
    <property type="entry name" value="IolE/XylAMocC-like"/>
</dbReference>
<evidence type="ECO:0000313" key="2">
    <source>
        <dbReference type="EMBL" id="SFQ38907.1"/>
    </source>
</evidence>
<dbReference type="EMBL" id="FOXX01000002">
    <property type="protein sequence ID" value="SFQ38907.1"/>
    <property type="molecule type" value="Genomic_DNA"/>
</dbReference>
<dbReference type="GeneID" id="93709946"/>
<proteinExistence type="predicted"/>
<protein>
    <submittedName>
        <fullName evidence="2">Sugar phosphate isomerase/epimerase</fullName>
    </submittedName>
</protein>
<name>A0A1I5Y4M2_9BACI</name>
<dbReference type="GO" id="GO:0016853">
    <property type="term" value="F:isomerase activity"/>
    <property type="evidence" value="ECO:0007669"/>
    <property type="project" value="UniProtKB-KW"/>
</dbReference>
<feature type="domain" description="Xylose isomerase-like TIM barrel" evidence="1">
    <location>
        <begin position="22"/>
        <end position="241"/>
    </location>
</feature>
<keyword evidence="3" id="KW-1185">Reference proteome</keyword>
<dbReference type="InterPro" id="IPR013022">
    <property type="entry name" value="Xyl_isomerase-like_TIM-brl"/>
</dbReference>
<dbReference type="Proteomes" id="UP000182762">
    <property type="component" value="Unassembled WGS sequence"/>
</dbReference>
<evidence type="ECO:0000259" key="1">
    <source>
        <dbReference type="Pfam" id="PF01261"/>
    </source>
</evidence>
<evidence type="ECO:0000313" key="3">
    <source>
        <dbReference type="Proteomes" id="UP000182762"/>
    </source>
</evidence>
<dbReference type="PANTHER" id="PTHR12110">
    <property type="entry name" value="HYDROXYPYRUVATE ISOMERASE"/>
    <property type="match status" value="1"/>
</dbReference>
<accession>A0A1I5Y4M2</accession>
<dbReference type="SUPFAM" id="SSF51658">
    <property type="entry name" value="Xylose isomerase-like"/>
    <property type="match status" value="1"/>
</dbReference>
<gene>
    <name evidence="2" type="ORF">SAMN02745910_01222</name>
</gene>
<dbReference type="Pfam" id="PF01261">
    <property type="entry name" value="AP_endonuc_2"/>
    <property type="match status" value="1"/>
</dbReference>
<dbReference type="Gene3D" id="3.20.20.150">
    <property type="entry name" value="Divalent-metal-dependent TIM barrel enzymes"/>
    <property type="match status" value="1"/>
</dbReference>
<dbReference type="RefSeq" id="WP_061803651.1">
    <property type="nucleotide sequence ID" value="NZ_FOXX01000002.1"/>
</dbReference>
<comment type="caution">
    <text evidence="2">The sequence shown here is derived from an EMBL/GenBank/DDBJ whole genome shotgun (WGS) entry which is preliminary data.</text>
</comment>
<keyword evidence="2" id="KW-0413">Isomerase</keyword>